<feature type="domain" description="Helix-turn-helix type 11" evidence="1">
    <location>
        <begin position="6"/>
        <end position="59"/>
    </location>
</feature>
<dbReference type="Proteomes" id="UP000193200">
    <property type="component" value="Unassembled WGS sequence"/>
</dbReference>
<dbReference type="InterPro" id="IPR026881">
    <property type="entry name" value="WYL_dom"/>
</dbReference>
<keyword evidence="4" id="KW-1185">Reference proteome</keyword>
<evidence type="ECO:0000259" key="2">
    <source>
        <dbReference type="Pfam" id="PF13280"/>
    </source>
</evidence>
<sequence>MRRAERLFRVIQYLKRAGQPVTAAAIGRHLEVSVRTVYRDIAHLVGSGVPIEGEAGVGYVLRDAYELAPVTFTFEQLEALAFGVRATAALADRDLADSARAALAKIEAALPEAHASRLRDAPLYAFRSDDTPAAPDHLSRLRLAVREKRKARLDYASIAGQQTERTVWPLALIRWSHVWMLAGWCELRGDFRSFRVERIDRLALLKDRYPDQPGRTLADFVARQTGR</sequence>
<accession>A0A1Y5TXF9</accession>
<evidence type="ECO:0000259" key="1">
    <source>
        <dbReference type="Pfam" id="PF08279"/>
    </source>
</evidence>
<dbReference type="InterPro" id="IPR036390">
    <property type="entry name" value="WH_DNA-bd_sf"/>
</dbReference>
<dbReference type="PANTHER" id="PTHR34580:SF3">
    <property type="entry name" value="PROTEIN PAFB"/>
    <property type="match status" value="1"/>
</dbReference>
<dbReference type="InterPro" id="IPR036388">
    <property type="entry name" value="WH-like_DNA-bd_sf"/>
</dbReference>
<reference evidence="3 4" key="1">
    <citation type="submission" date="2017-03" db="EMBL/GenBank/DDBJ databases">
        <authorList>
            <person name="Afonso C.L."/>
            <person name="Miller P.J."/>
            <person name="Scott M.A."/>
            <person name="Spackman E."/>
            <person name="Goraichik I."/>
            <person name="Dimitrov K.M."/>
            <person name="Suarez D.L."/>
            <person name="Swayne D.E."/>
        </authorList>
    </citation>
    <scope>NUCLEOTIDE SEQUENCE [LARGE SCALE GENOMIC DNA]</scope>
    <source>
        <strain evidence="3 4">CECT 7691</strain>
    </source>
</reference>
<dbReference type="SUPFAM" id="SSF46785">
    <property type="entry name" value="Winged helix' DNA-binding domain"/>
    <property type="match status" value="1"/>
</dbReference>
<evidence type="ECO:0000313" key="4">
    <source>
        <dbReference type="Proteomes" id="UP000193200"/>
    </source>
</evidence>
<gene>
    <name evidence="3" type="ORF">OCH7691_04048</name>
</gene>
<dbReference type="AlphaFoldDB" id="A0A1Y5TXF9"/>
<dbReference type="Pfam" id="PF13280">
    <property type="entry name" value="WYL"/>
    <property type="match status" value="1"/>
</dbReference>
<proteinExistence type="predicted"/>
<dbReference type="Gene3D" id="1.10.10.10">
    <property type="entry name" value="Winged helix-like DNA-binding domain superfamily/Winged helix DNA-binding domain"/>
    <property type="match status" value="1"/>
</dbReference>
<dbReference type="InterPro" id="IPR013196">
    <property type="entry name" value="HTH_11"/>
</dbReference>
<dbReference type="InterPro" id="IPR051534">
    <property type="entry name" value="CBASS_pafABC_assoc_protein"/>
</dbReference>
<dbReference type="OrthoDB" id="9807255at2"/>
<dbReference type="InParanoid" id="A0A1Y5TXF9"/>
<organism evidence="3 4">
    <name type="scientific">Oceanibacterium hippocampi</name>
    <dbReference type="NCBI Taxonomy" id="745714"/>
    <lineage>
        <taxon>Bacteria</taxon>
        <taxon>Pseudomonadati</taxon>
        <taxon>Pseudomonadota</taxon>
        <taxon>Alphaproteobacteria</taxon>
        <taxon>Sneathiellales</taxon>
        <taxon>Sneathiellaceae</taxon>
        <taxon>Oceanibacterium</taxon>
    </lineage>
</organism>
<dbReference type="PANTHER" id="PTHR34580">
    <property type="match status" value="1"/>
</dbReference>
<dbReference type="EMBL" id="FWFR01000004">
    <property type="protein sequence ID" value="SLN76136.1"/>
    <property type="molecule type" value="Genomic_DNA"/>
</dbReference>
<feature type="domain" description="WYL" evidence="2">
    <location>
        <begin position="137"/>
        <end position="202"/>
    </location>
</feature>
<protein>
    <submittedName>
        <fullName evidence="3">HTH domain protein</fullName>
    </submittedName>
</protein>
<dbReference type="RefSeq" id="WP_085885372.1">
    <property type="nucleotide sequence ID" value="NZ_FWFR01000004.1"/>
</dbReference>
<evidence type="ECO:0000313" key="3">
    <source>
        <dbReference type="EMBL" id="SLN76136.1"/>
    </source>
</evidence>
<dbReference type="Pfam" id="PF08279">
    <property type="entry name" value="HTH_11"/>
    <property type="match status" value="1"/>
</dbReference>
<name>A0A1Y5TXF9_9PROT</name>
<dbReference type="PROSITE" id="PS52050">
    <property type="entry name" value="WYL"/>
    <property type="match status" value="1"/>
</dbReference>